<dbReference type="AlphaFoldDB" id="A0A9N9NMB5"/>
<accession>A0A9N9NMB5</accession>
<reference evidence="1" key="1">
    <citation type="submission" date="2021-06" db="EMBL/GenBank/DDBJ databases">
        <authorList>
            <person name="Kallberg Y."/>
            <person name="Tangrot J."/>
            <person name="Rosling A."/>
        </authorList>
    </citation>
    <scope>NUCLEOTIDE SEQUENCE</scope>
    <source>
        <strain evidence="1">CL551</strain>
    </source>
</reference>
<name>A0A9N9NMB5_9GLOM</name>
<protein>
    <submittedName>
        <fullName evidence="1">3726_t:CDS:1</fullName>
    </submittedName>
</protein>
<sequence length="159" mass="18636">QVSLAHSPLTLFIRPPMSPPIPLDINWFIAEPINEPTPSVIFDRHCFKTTIVSPILFSRQLLKKPLCFKIGYILVRKKRKKIRPREPRRKEEKNQRMIFSGVTVLTPTFDLRERERNVCRQELIKDVEGNSRYGHARMNAREATLVVQWGMVRGFGQRN</sequence>
<evidence type="ECO:0000313" key="1">
    <source>
        <dbReference type="EMBL" id="CAG8741996.1"/>
    </source>
</evidence>
<comment type="caution">
    <text evidence="1">The sequence shown here is derived from an EMBL/GenBank/DDBJ whole genome shotgun (WGS) entry which is preliminary data.</text>
</comment>
<dbReference type="EMBL" id="CAJVPV010031012">
    <property type="protein sequence ID" value="CAG8741996.1"/>
    <property type="molecule type" value="Genomic_DNA"/>
</dbReference>
<proteinExistence type="predicted"/>
<organism evidence="1 2">
    <name type="scientific">Acaulospora morrowiae</name>
    <dbReference type="NCBI Taxonomy" id="94023"/>
    <lineage>
        <taxon>Eukaryota</taxon>
        <taxon>Fungi</taxon>
        <taxon>Fungi incertae sedis</taxon>
        <taxon>Mucoromycota</taxon>
        <taxon>Glomeromycotina</taxon>
        <taxon>Glomeromycetes</taxon>
        <taxon>Diversisporales</taxon>
        <taxon>Acaulosporaceae</taxon>
        <taxon>Acaulospora</taxon>
    </lineage>
</organism>
<dbReference type="Proteomes" id="UP000789342">
    <property type="component" value="Unassembled WGS sequence"/>
</dbReference>
<feature type="non-terminal residue" evidence="1">
    <location>
        <position position="1"/>
    </location>
</feature>
<keyword evidence="2" id="KW-1185">Reference proteome</keyword>
<gene>
    <name evidence="1" type="ORF">AMORRO_LOCUS14774</name>
</gene>
<evidence type="ECO:0000313" key="2">
    <source>
        <dbReference type="Proteomes" id="UP000789342"/>
    </source>
</evidence>